<dbReference type="RefSeq" id="WP_108782704.1">
    <property type="nucleotide sequence ID" value="NZ_OMKW01000003.1"/>
</dbReference>
<gene>
    <name evidence="1" type="ORF">POI8812_02301</name>
</gene>
<sequence>MRAALVSGTAALAGVIALSGCAAPLMIAGTLAATEGMGTAMAGRTEFRGSDLVRMADWDNRYDRNVTNLFGHDDWVCAYGGPGSVICVPEGQDTIENTGSDVRFMCRQGSGGLITMTMINQDVGTSYCTKV</sequence>
<evidence type="ECO:0000313" key="2">
    <source>
        <dbReference type="Proteomes" id="UP000244932"/>
    </source>
</evidence>
<organism evidence="1 2">
    <name type="scientific">Pontivivens insulae</name>
    <dbReference type="NCBI Taxonomy" id="1639689"/>
    <lineage>
        <taxon>Bacteria</taxon>
        <taxon>Pseudomonadati</taxon>
        <taxon>Pseudomonadota</taxon>
        <taxon>Alphaproteobacteria</taxon>
        <taxon>Rhodobacterales</taxon>
        <taxon>Paracoccaceae</taxon>
        <taxon>Pontivivens</taxon>
    </lineage>
</organism>
<dbReference type="Proteomes" id="UP000244932">
    <property type="component" value="Unassembled WGS sequence"/>
</dbReference>
<dbReference type="EMBL" id="OMKW01000003">
    <property type="protein sequence ID" value="SPF29974.1"/>
    <property type="molecule type" value="Genomic_DNA"/>
</dbReference>
<evidence type="ECO:0000313" key="1">
    <source>
        <dbReference type="EMBL" id="SPF29974.1"/>
    </source>
</evidence>
<dbReference type="AlphaFoldDB" id="A0A2R8ACN0"/>
<keyword evidence="2" id="KW-1185">Reference proteome</keyword>
<proteinExistence type="predicted"/>
<protein>
    <submittedName>
        <fullName evidence="1">Uncharacterized protein</fullName>
    </submittedName>
</protein>
<dbReference type="PROSITE" id="PS51257">
    <property type="entry name" value="PROKAR_LIPOPROTEIN"/>
    <property type="match status" value="1"/>
</dbReference>
<reference evidence="1 2" key="1">
    <citation type="submission" date="2018-03" db="EMBL/GenBank/DDBJ databases">
        <authorList>
            <person name="Keele B.F."/>
        </authorList>
    </citation>
    <scope>NUCLEOTIDE SEQUENCE [LARGE SCALE GENOMIC DNA]</scope>
    <source>
        <strain evidence="1 2">CeCT 8812</strain>
    </source>
</reference>
<accession>A0A2R8ACN0</accession>
<name>A0A2R8ACN0_9RHOB</name>